<dbReference type="VEuPathDB" id="VectorBase:ADIR006888"/>
<sequence length="76" mass="8883">MDNIILTTNFSASCYYDEAKKIRFDPPVYEQRYWTVLRLLELEYWKDSFKKATTLHDSAPSVASVPAKDVMCERSV</sequence>
<reference evidence="1" key="2">
    <citation type="submission" date="2020-05" db="UniProtKB">
        <authorList>
            <consortium name="EnsemblMetazoa"/>
        </authorList>
    </citation>
    <scope>IDENTIFICATION</scope>
    <source>
        <strain evidence="1">WRAIR2</strain>
    </source>
</reference>
<evidence type="ECO:0000313" key="2">
    <source>
        <dbReference type="Proteomes" id="UP000075884"/>
    </source>
</evidence>
<dbReference type="EnsemblMetazoa" id="ADIR006888-RA">
    <property type="protein sequence ID" value="ADIR006888-PA"/>
    <property type="gene ID" value="ADIR006888"/>
</dbReference>
<dbReference type="STRING" id="7168.A0A182NGW5"/>
<evidence type="ECO:0000313" key="1">
    <source>
        <dbReference type="EnsemblMetazoa" id="ADIR006888-PA"/>
    </source>
</evidence>
<dbReference type="Proteomes" id="UP000075884">
    <property type="component" value="Unassembled WGS sequence"/>
</dbReference>
<name>A0A182NGW5_9DIPT</name>
<protein>
    <submittedName>
        <fullName evidence="1">Uncharacterized protein</fullName>
    </submittedName>
</protein>
<keyword evidence="2" id="KW-1185">Reference proteome</keyword>
<reference evidence="2" key="1">
    <citation type="submission" date="2013-03" db="EMBL/GenBank/DDBJ databases">
        <title>The Genome Sequence of Anopheles dirus WRAIR2.</title>
        <authorList>
            <consortium name="The Broad Institute Genomics Platform"/>
            <person name="Neafsey D.E."/>
            <person name="Walton C."/>
            <person name="Walker B."/>
            <person name="Young S.K."/>
            <person name="Zeng Q."/>
            <person name="Gargeya S."/>
            <person name="Fitzgerald M."/>
            <person name="Haas B."/>
            <person name="Abouelleil A."/>
            <person name="Allen A.W."/>
            <person name="Alvarado L."/>
            <person name="Arachchi H.M."/>
            <person name="Berlin A.M."/>
            <person name="Chapman S.B."/>
            <person name="Gainer-Dewar J."/>
            <person name="Goldberg J."/>
            <person name="Griggs A."/>
            <person name="Gujja S."/>
            <person name="Hansen M."/>
            <person name="Howarth C."/>
            <person name="Imamovic A."/>
            <person name="Ireland A."/>
            <person name="Larimer J."/>
            <person name="McCowan C."/>
            <person name="Murphy C."/>
            <person name="Pearson M."/>
            <person name="Poon T.W."/>
            <person name="Priest M."/>
            <person name="Roberts A."/>
            <person name="Saif S."/>
            <person name="Shea T."/>
            <person name="Sisk P."/>
            <person name="Sykes S."/>
            <person name="Wortman J."/>
            <person name="Nusbaum C."/>
            <person name="Birren B."/>
        </authorList>
    </citation>
    <scope>NUCLEOTIDE SEQUENCE [LARGE SCALE GENOMIC DNA]</scope>
    <source>
        <strain evidence="2">WRAIR2</strain>
    </source>
</reference>
<dbReference type="AlphaFoldDB" id="A0A182NGW5"/>
<accession>A0A182NGW5</accession>
<organism evidence="1 2">
    <name type="scientific">Anopheles dirus</name>
    <dbReference type="NCBI Taxonomy" id="7168"/>
    <lineage>
        <taxon>Eukaryota</taxon>
        <taxon>Metazoa</taxon>
        <taxon>Ecdysozoa</taxon>
        <taxon>Arthropoda</taxon>
        <taxon>Hexapoda</taxon>
        <taxon>Insecta</taxon>
        <taxon>Pterygota</taxon>
        <taxon>Neoptera</taxon>
        <taxon>Endopterygota</taxon>
        <taxon>Diptera</taxon>
        <taxon>Nematocera</taxon>
        <taxon>Culicoidea</taxon>
        <taxon>Culicidae</taxon>
        <taxon>Anophelinae</taxon>
        <taxon>Anopheles</taxon>
    </lineage>
</organism>
<proteinExistence type="predicted"/>